<evidence type="ECO:0000259" key="3">
    <source>
        <dbReference type="Pfam" id="PF00884"/>
    </source>
</evidence>
<dbReference type="PANTHER" id="PTHR42693">
    <property type="entry name" value="ARYLSULFATASE FAMILY MEMBER"/>
    <property type="match status" value="1"/>
</dbReference>
<proteinExistence type="inferred from homology"/>
<dbReference type="CDD" id="cd16148">
    <property type="entry name" value="sulfatase_like"/>
    <property type="match status" value="1"/>
</dbReference>
<dbReference type="Proteomes" id="UP000648239">
    <property type="component" value="Unassembled WGS sequence"/>
</dbReference>
<dbReference type="GO" id="GO:0004065">
    <property type="term" value="F:arylsulfatase activity"/>
    <property type="evidence" value="ECO:0007669"/>
    <property type="project" value="TreeGrafter"/>
</dbReference>
<dbReference type="SMART" id="SM00028">
    <property type="entry name" value="TPR"/>
    <property type="match status" value="4"/>
</dbReference>
<feature type="domain" description="Sulfatase N-terminal" evidence="3">
    <location>
        <begin position="31"/>
        <end position="302"/>
    </location>
</feature>
<dbReference type="InterPro" id="IPR017850">
    <property type="entry name" value="Alkaline_phosphatase_core_sf"/>
</dbReference>
<dbReference type="InterPro" id="IPR011990">
    <property type="entry name" value="TPR-like_helical_dom_sf"/>
</dbReference>
<dbReference type="InterPro" id="IPR019734">
    <property type="entry name" value="TPR_rpt"/>
</dbReference>
<comment type="caution">
    <text evidence="4">The sequence shown here is derived from an EMBL/GenBank/DDBJ whole genome shotgun (WGS) entry which is preliminary data.</text>
</comment>
<dbReference type="InterPro" id="IPR050738">
    <property type="entry name" value="Sulfatase"/>
</dbReference>
<dbReference type="Gene3D" id="1.25.40.10">
    <property type="entry name" value="Tetratricopeptide repeat domain"/>
    <property type="match status" value="3"/>
</dbReference>
<dbReference type="Pfam" id="PF14559">
    <property type="entry name" value="TPR_19"/>
    <property type="match status" value="1"/>
</dbReference>
<dbReference type="PROSITE" id="PS51257">
    <property type="entry name" value="PROKAR_LIPOPROTEIN"/>
    <property type="match status" value="1"/>
</dbReference>
<organism evidence="4 5">
    <name type="scientific">Candidatus Polarisedimenticola svalbardensis</name>
    <dbReference type="NCBI Taxonomy" id="2886004"/>
    <lineage>
        <taxon>Bacteria</taxon>
        <taxon>Pseudomonadati</taxon>
        <taxon>Acidobacteriota</taxon>
        <taxon>Candidatus Polarisedimenticolia</taxon>
        <taxon>Candidatus Polarisedimenticolales</taxon>
        <taxon>Candidatus Polarisedimenticolaceae</taxon>
        <taxon>Candidatus Polarisedimenticola</taxon>
    </lineage>
</organism>
<dbReference type="Pfam" id="PF13432">
    <property type="entry name" value="TPR_16"/>
    <property type="match status" value="2"/>
</dbReference>
<evidence type="ECO:0000256" key="1">
    <source>
        <dbReference type="ARBA" id="ARBA00008779"/>
    </source>
</evidence>
<dbReference type="AlphaFoldDB" id="A0A8J6XS69"/>
<dbReference type="PANTHER" id="PTHR42693:SF53">
    <property type="entry name" value="ENDO-4-O-SULFATASE"/>
    <property type="match status" value="1"/>
</dbReference>
<gene>
    <name evidence="4" type="ORF">IFK94_05755</name>
</gene>
<dbReference type="Gene3D" id="3.40.720.10">
    <property type="entry name" value="Alkaline Phosphatase, subunit A"/>
    <property type="match status" value="2"/>
</dbReference>
<evidence type="ECO:0000256" key="2">
    <source>
        <dbReference type="ARBA" id="ARBA00022801"/>
    </source>
</evidence>
<dbReference type="SUPFAM" id="SSF48452">
    <property type="entry name" value="TPR-like"/>
    <property type="match status" value="1"/>
</dbReference>
<dbReference type="InterPro" id="IPR000917">
    <property type="entry name" value="Sulfatase_N"/>
</dbReference>
<accession>A0A8J6XS69</accession>
<name>A0A8J6XS69_9BACT</name>
<comment type="similarity">
    <text evidence="1">Belongs to the sulfatase family.</text>
</comment>
<evidence type="ECO:0000313" key="4">
    <source>
        <dbReference type="EMBL" id="MBD3867612.1"/>
    </source>
</evidence>
<reference evidence="4 5" key="1">
    <citation type="submission" date="2020-08" db="EMBL/GenBank/DDBJ databases">
        <title>Acidobacteriota in marine sediments use diverse sulfur dissimilation pathways.</title>
        <authorList>
            <person name="Wasmund K."/>
        </authorList>
    </citation>
    <scope>NUCLEOTIDE SEQUENCE [LARGE SCALE GENOMIC DNA]</scope>
    <source>
        <strain evidence="4">MAG AM4</strain>
    </source>
</reference>
<protein>
    <submittedName>
        <fullName evidence="4">Sulfatase-like hydrolase/transferase</fullName>
    </submittedName>
</protein>
<sequence length="742" mass="81223">MAQRLQVIGLLLVGLAMFGCGATVPPEERSVILITVDTTRADRLGLYGGTAVPTPNLDRLGSLGVVVEEGISQVPLTLPAHSSIMTGKYPASHGVHHNGIFRLPEGTGTLAARLRDEGLATGAFVSAYVLNRGFGVEQGFDTFSDVPVNRFEGGRDQLFSAERTAAETNEKVFPWLEENSDRRFFLWVHYYDPHEPYAPPEDRELEGEGYDREISYLDSEIGALLNKLEDLDLLERSVLVLTGDHGESLGEHGELTHGIFLYESAVHVPMFFLAPGLLPEGTRLKGTVELVDIQPTVLDLLGLQPLPGTEGVSQVERLEGNEDIAAGPAHAETLMGRLEFGWAELHMVRDGRYKYIEAPTPELYDLREDPSESVNLATNDPERVGEMAELLGEWKSITEAAADPDQATRSLTSEEEEALRSLGYLSGGSYKEEGADQLLPDPKDMIQELRRLGNAKALALGGDHDGALLVFEELLRAHPRNHQARLSRITSLINLKRHADAEEEARAGLVLASQEGDAAGSQEEDLLGFLATLAFLQNRNGEAEEIYRDLIARDPENDLAGVDYARLLIETGREEEALKRLNAILARTPGNGMALAARFQAERILGMQEEMLRTAEELADAQAGDLMTLELAGDLLIGSGDPARAAVCYEIAQEQLPDLSPRLLMKLGQAQAAAGDLDSAEQTFLACNKLMPRDPRPPFYLGLIDQQRDDPEKAGRRFREALNRNPRFAPAREALARIGATP</sequence>
<dbReference type="SUPFAM" id="SSF53649">
    <property type="entry name" value="Alkaline phosphatase-like"/>
    <property type="match status" value="1"/>
</dbReference>
<dbReference type="Pfam" id="PF00884">
    <property type="entry name" value="Sulfatase"/>
    <property type="match status" value="1"/>
</dbReference>
<keyword evidence="2 4" id="KW-0378">Hydrolase</keyword>
<dbReference type="EMBL" id="JACXWD010000013">
    <property type="protein sequence ID" value="MBD3867612.1"/>
    <property type="molecule type" value="Genomic_DNA"/>
</dbReference>
<evidence type="ECO:0000313" key="5">
    <source>
        <dbReference type="Proteomes" id="UP000648239"/>
    </source>
</evidence>